<proteinExistence type="predicted"/>
<evidence type="ECO:0000313" key="2">
    <source>
        <dbReference type="EMBL" id="BDU69981.1"/>
    </source>
</evidence>
<protein>
    <recommendedName>
        <fullName evidence="4">Outer membrane protein TolC</fullName>
    </recommendedName>
</protein>
<organism evidence="2 3">
    <name type="scientific">Geothrix oryzae</name>
    <dbReference type="NCBI Taxonomy" id="2927975"/>
    <lineage>
        <taxon>Bacteria</taxon>
        <taxon>Pseudomonadati</taxon>
        <taxon>Acidobacteriota</taxon>
        <taxon>Holophagae</taxon>
        <taxon>Holophagales</taxon>
        <taxon>Holophagaceae</taxon>
        <taxon>Geothrix</taxon>
    </lineage>
</organism>
<dbReference type="Proteomes" id="UP001242010">
    <property type="component" value="Chromosome"/>
</dbReference>
<dbReference type="Gene3D" id="1.20.1600.10">
    <property type="entry name" value="Outer membrane efflux proteins (OEP)"/>
    <property type="match status" value="1"/>
</dbReference>
<name>A0ABM8DSF7_9BACT</name>
<accession>A0ABM8DSF7</accession>
<dbReference type="RefSeq" id="WP_286353702.1">
    <property type="nucleotide sequence ID" value="NZ_AP027079.1"/>
</dbReference>
<gene>
    <name evidence="2" type="ORF">GETHOR_20820</name>
</gene>
<feature type="region of interest" description="Disordered" evidence="1">
    <location>
        <begin position="61"/>
        <end position="86"/>
    </location>
</feature>
<dbReference type="EMBL" id="AP027079">
    <property type="protein sequence ID" value="BDU69981.1"/>
    <property type="molecule type" value="Genomic_DNA"/>
</dbReference>
<reference evidence="3" key="1">
    <citation type="journal article" date="2023" name="Int. J. Syst. Evol. Microbiol.">
        <title>Mesoterricola silvestris gen. nov., sp. nov., Mesoterricola sediminis sp. nov., Geothrix oryzae sp. nov., Geothrix edaphica sp. nov., Geothrix rubra sp. nov., and Geothrix limicola sp. nov., six novel members of Acidobacteriota isolated from soils.</title>
        <authorList>
            <person name="Itoh H."/>
            <person name="Sugisawa Y."/>
            <person name="Mise K."/>
            <person name="Xu Z."/>
            <person name="Kuniyasu M."/>
            <person name="Ushijima N."/>
            <person name="Kawano K."/>
            <person name="Kobayashi E."/>
            <person name="Shiratori Y."/>
            <person name="Masuda Y."/>
            <person name="Senoo K."/>
        </authorList>
    </citation>
    <scope>NUCLEOTIDE SEQUENCE [LARGE SCALE GENOMIC DNA]</scope>
    <source>
        <strain evidence="3">Red222</strain>
    </source>
</reference>
<sequence length="397" mass="42752">MIRALLSGALACTLTAQTQGPASTPPLTWETLLARATSDPSQLRLEADLAARQRQLAATGGLLREGPTLTAETGRRSGPGTTSTDKVAQVDAPLLLAPTLRAGARDTLVRAEGSLPALARAEARHRLRLAYLDAWLAEAQLRLRRSQLNLTETWVRVAQARVDSGSDPAYQADLVRGDLLRLRAELGEAQRRASEAWGALRVLADLPAEPLPLADPGIPALPAPEGLSEAFQHSLVRRAQADRTAADRSAFDLQQALKGSRWSLRGSHASEGEERITRVGVAFRLPRPGELSAQKRETSAGRGALAREAEAAAFQLESRFQTALLRLRAFGGILPPQGFDAALRAVDLRLQEGKERPSDALLLRRQLLEADSASLQRLRDGHALAAELDLLTLGDAR</sequence>
<evidence type="ECO:0000313" key="3">
    <source>
        <dbReference type="Proteomes" id="UP001242010"/>
    </source>
</evidence>
<evidence type="ECO:0000256" key="1">
    <source>
        <dbReference type="SAM" id="MobiDB-lite"/>
    </source>
</evidence>
<dbReference type="SUPFAM" id="SSF56954">
    <property type="entry name" value="Outer membrane efflux proteins (OEP)"/>
    <property type="match status" value="1"/>
</dbReference>
<keyword evidence="3" id="KW-1185">Reference proteome</keyword>
<evidence type="ECO:0008006" key="4">
    <source>
        <dbReference type="Google" id="ProtNLM"/>
    </source>
</evidence>